<dbReference type="Proteomes" id="UP000294359">
    <property type="component" value="Chromosome"/>
</dbReference>
<dbReference type="GO" id="GO:0052621">
    <property type="term" value="F:diguanylate cyclase activity"/>
    <property type="evidence" value="ECO:0007669"/>
    <property type="project" value="UniProtKB-EC"/>
</dbReference>
<feature type="transmembrane region" description="Helical" evidence="3">
    <location>
        <begin position="121"/>
        <end position="137"/>
    </location>
</feature>
<dbReference type="Pfam" id="PF00990">
    <property type="entry name" value="GGDEF"/>
    <property type="match status" value="1"/>
</dbReference>
<dbReference type="InterPro" id="IPR043128">
    <property type="entry name" value="Rev_trsase/Diguanyl_cyclase"/>
</dbReference>
<evidence type="ECO:0000313" key="6">
    <source>
        <dbReference type="EMBL" id="QBQ35787.1"/>
    </source>
</evidence>
<reference evidence="5" key="3">
    <citation type="submission" date="2022-12" db="EMBL/GenBank/DDBJ databases">
        <authorList>
            <person name="Sun Q."/>
            <person name="Kim S."/>
        </authorList>
    </citation>
    <scope>NUCLEOTIDE SEQUENCE</scope>
    <source>
        <strain evidence="5">KCTC 12344</strain>
    </source>
</reference>
<dbReference type="EC" id="2.7.7.65" evidence="1"/>
<keyword evidence="3" id="KW-0472">Membrane</keyword>
<dbReference type="EMBL" id="CP038026">
    <property type="protein sequence ID" value="QBQ35787.1"/>
    <property type="molecule type" value="Genomic_DNA"/>
</dbReference>
<feature type="transmembrane region" description="Helical" evidence="3">
    <location>
        <begin position="64"/>
        <end position="85"/>
    </location>
</feature>
<dbReference type="InterPro" id="IPR000160">
    <property type="entry name" value="GGDEF_dom"/>
</dbReference>
<dbReference type="Proteomes" id="UP000619512">
    <property type="component" value="Unassembled WGS sequence"/>
</dbReference>
<comment type="catalytic activity">
    <reaction evidence="2">
        <text>2 GTP = 3',3'-c-di-GMP + 2 diphosphate</text>
        <dbReference type="Rhea" id="RHEA:24898"/>
        <dbReference type="ChEBI" id="CHEBI:33019"/>
        <dbReference type="ChEBI" id="CHEBI:37565"/>
        <dbReference type="ChEBI" id="CHEBI:58805"/>
        <dbReference type="EC" id="2.7.7.65"/>
    </reaction>
</comment>
<dbReference type="CDD" id="cd01949">
    <property type="entry name" value="GGDEF"/>
    <property type="match status" value="1"/>
</dbReference>
<evidence type="ECO:0000313" key="7">
    <source>
        <dbReference type="Proteomes" id="UP000294359"/>
    </source>
</evidence>
<feature type="transmembrane region" description="Helical" evidence="3">
    <location>
        <begin position="33"/>
        <end position="52"/>
    </location>
</feature>
<reference evidence="6 7" key="2">
    <citation type="submission" date="2019-03" db="EMBL/GenBank/DDBJ databases">
        <title>Draft Genome Sequences of Six Type Strains of the Genus Massilia.</title>
        <authorList>
            <person name="Miess H."/>
            <person name="Frediansyhah A."/>
            <person name="Gross H."/>
        </authorList>
    </citation>
    <scope>NUCLEOTIDE SEQUENCE [LARGE SCALE GENOMIC DNA]</scope>
    <source>
        <strain evidence="6 7">DSM 17505</strain>
    </source>
</reference>
<reference evidence="5" key="1">
    <citation type="journal article" date="2014" name="Int. J. Syst. Evol. Microbiol.">
        <title>Complete genome sequence of Corynebacterium casei LMG S-19264T (=DSM 44701T), isolated from a smear-ripened cheese.</title>
        <authorList>
            <consortium name="US DOE Joint Genome Institute (JGI-PGF)"/>
            <person name="Walter F."/>
            <person name="Albersmeier A."/>
            <person name="Kalinowski J."/>
            <person name="Ruckert C."/>
        </authorList>
    </citation>
    <scope>NUCLEOTIDE SEQUENCE</scope>
    <source>
        <strain evidence="5">KCTC 12344</strain>
    </source>
</reference>
<dbReference type="SUPFAM" id="SSF55073">
    <property type="entry name" value="Nucleotide cyclase"/>
    <property type="match status" value="1"/>
</dbReference>
<dbReference type="InterPro" id="IPR029787">
    <property type="entry name" value="Nucleotide_cyclase"/>
</dbReference>
<feature type="transmembrane region" description="Helical" evidence="3">
    <location>
        <begin position="144"/>
        <end position="166"/>
    </location>
</feature>
<feature type="transmembrane region" description="Helical" evidence="3">
    <location>
        <begin position="172"/>
        <end position="190"/>
    </location>
</feature>
<organism evidence="5 8">
    <name type="scientific">Pseudoduganella plicata</name>
    <dbReference type="NCBI Taxonomy" id="321984"/>
    <lineage>
        <taxon>Bacteria</taxon>
        <taxon>Pseudomonadati</taxon>
        <taxon>Pseudomonadota</taxon>
        <taxon>Betaproteobacteria</taxon>
        <taxon>Burkholderiales</taxon>
        <taxon>Oxalobacteraceae</taxon>
        <taxon>Telluria group</taxon>
        <taxon>Pseudoduganella</taxon>
    </lineage>
</organism>
<dbReference type="NCBIfam" id="TIGR00254">
    <property type="entry name" value="GGDEF"/>
    <property type="match status" value="1"/>
</dbReference>
<feature type="transmembrane region" description="Helical" evidence="3">
    <location>
        <begin position="92"/>
        <end position="115"/>
    </location>
</feature>
<dbReference type="SMART" id="SM00267">
    <property type="entry name" value="GGDEF"/>
    <property type="match status" value="1"/>
</dbReference>
<keyword evidence="3" id="KW-1133">Transmembrane helix</keyword>
<proteinExistence type="predicted"/>
<sequence>MNTSPPLIDRRRAEFADDAIEGRFNRHHLPARIRQLTISLLFCAAFYLAFAATDLTTLGMTTTAFLLLSARVLVALLGVAGCILLRRDDASVTMAVAVACAVETVGMAVFMVLCWYQPEAAAWNALSLGLMVMAIYVNVPNRLIYATSIALASSIAFTVMVLIQQALGTDDLVAMALLMLLANALGYTGARRYHLAQRDAFRSALALQQLADRDPLTGCLNRRFLQKGALDAEILRARRYGTPLAVVLCDVDGFRRLNDTWGDAAGDQVLADFATLLQAMTRDAIDSVIRYGGGAFLLILPETELDGAMRLAERIRTAAAATGTILADGRRIQVSASFGATAIGAAHVHGSAADMLAVADAQLYAAKDAGRNCVRGVVLPAVADRVRA</sequence>
<protein>
    <recommendedName>
        <fullName evidence="1">diguanylate cyclase</fullName>
        <ecNumber evidence="1">2.7.7.65</ecNumber>
    </recommendedName>
</protein>
<dbReference type="PANTHER" id="PTHR45138">
    <property type="entry name" value="REGULATORY COMPONENTS OF SENSORY TRANSDUCTION SYSTEM"/>
    <property type="match status" value="1"/>
</dbReference>
<dbReference type="RefSeq" id="WP_134384024.1">
    <property type="nucleotide sequence ID" value="NZ_BMWW01000005.1"/>
</dbReference>
<evidence type="ECO:0000313" key="8">
    <source>
        <dbReference type="Proteomes" id="UP000619512"/>
    </source>
</evidence>
<dbReference type="OrthoDB" id="9813903at2"/>
<dbReference type="Gene3D" id="3.30.70.270">
    <property type="match status" value="1"/>
</dbReference>
<evidence type="ECO:0000256" key="2">
    <source>
        <dbReference type="ARBA" id="ARBA00034247"/>
    </source>
</evidence>
<dbReference type="InterPro" id="IPR050469">
    <property type="entry name" value="Diguanylate_Cyclase"/>
</dbReference>
<evidence type="ECO:0000256" key="1">
    <source>
        <dbReference type="ARBA" id="ARBA00012528"/>
    </source>
</evidence>
<feature type="domain" description="GGDEF" evidence="4">
    <location>
        <begin position="242"/>
        <end position="379"/>
    </location>
</feature>
<keyword evidence="7" id="KW-1185">Reference proteome</keyword>
<dbReference type="FunFam" id="3.30.70.270:FF:000001">
    <property type="entry name" value="Diguanylate cyclase domain protein"/>
    <property type="match status" value="1"/>
</dbReference>
<evidence type="ECO:0000259" key="4">
    <source>
        <dbReference type="PROSITE" id="PS50887"/>
    </source>
</evidence>
<dbReference type="EMBL" id="BMWW01000005">
    <property type="protein sequence ID" value="GGY95046.1"/>
    <property type="molecule type" value="Genomic_DNA"/>
</dbReference>
<evidence type="ECO:0000256" key="3">
    <source>
        <dbReference type="SAM" id="Phobius"/>
    </source>
</evidence>
<accession>A0A4P7BCZ9</accession>
<dbReference type="PROSITE" id="PS50887">
    <property type="entry name" value="GGDEF"/>
    <property type="match status" value="1"/>
</dbReference>
<dbReference type="AlphaFoldDB" id="A0A4P7BCZ9"/>
<dbReference type="PANTHER" id="PTHR45138:SF9">
    <property type="entry name" value="DIGUANYLATE CYCLASE DGCM-RELATED"/>
    <property type="match status" value="1"/>
</dbReference>
<evidence type="ECO:0000313" key="5">
    <source>
        <dbReference type="EMBL" id="GGY95046.1"/>
    </source>
</evidence>
<keyword evidence="3" id="KW-0812">Transmembrane</keyword>
<name>A0A4P7BCZ9_9BURK</name>
<gene>
    <name evidence="6" type="ORF">E1742_06170</name>
    <name evidence="5" type="ORF">GCM10007388_30490</name>
</gene>